<dbReference type="EMBL" id="METP01000040">
    <property type="protein sequence ID" value="OGC05467.1"/>
    <property type="molecule type" value="Genomic_DNA"/>
</dbReference>
<evidence type="ECO:0000313" key="8">
    <source>
        <dbReference type="Proteomes" id="UP000176938"/>
    </source>
</evidence>
<accession>A0A1F4RBB9</accession>
<dbReference type="GO" id="GO:0046872">
    <property type="term" value="F:metal ion binding"/>
    <property type="evidence" value="ECO:0007669"/>
    <property type="project" value="UniProtKB-KW"/>
</dbReference>
<evidence type="ECO:0000313" key="7">
    <source>
        <dbReference type="EMBL" id="OGC05467.1"/>
    </source>
</evidence>
<dbReference type="SUPFAM" id="SSF56300">
    <property type="entry name" value="Metallo-dependent phosphatases"/>
    <property type="match status" value="1"/>
</dbReference>
<keyword evidence="4" id="KW-0472">Membrane</keyword>
<name>A0A1F4RBB9_UNCSA</name>
<evidence type="ECO:0000259" key="6">
    <source>
        <dbReference type="Pfam" id="PF00149"/>
    </source>
</evidence>
<proteinExistence type="predicted"/>
<dbReference type="Proteomes" id="UP000176938">
    <property type="component" value="Unassembled WGS sequence"/>
</dbReference>
<dbReference type="PANTHER" id="PTHR34990">
    <property type="entry name" value="UDP-2,3-DIACYLGLUCOSAMINE HYDROLASE-RELATED"/>
    <property type="match status" value="1"/>
</dbReference>
<evidence type="ECO:0000256" key="2">
    <source>
        <dbReference type="ARBA" id="ARBA00022519"/>
    </source>
</evidence>
<reference evidence="7 8" key="1">
    <citation type="journal article" date="2016" name="Nat. Commun.">
        <title>Thousands of microbial genomes shed light on interconnected biogeochemical processes in an aquifer system.</title>
        <authorList>
            <person name="Anantharaman K."/>
            <person name="Brown C.T."/>
            <person name="Hug L.A."/>
            <person name="Sharon I."/>
            <person name="Castelle C.J."/>
            <person name="Probst A.J."/>
            <person name="Thomas B.C."/>
            <person name="Singh A."/>
            <person name="Wilkins M.J."/>
            <person name="Karaoz U."/>
            <person name="Brodie E.L."/>
            <person name="Williams K.H."/>
            <person name="Hubbard S.S."/>
            <person name="Banfield J.F."/>
        </authorList>
    </citation>
    <scope>NUCLEOTIDE SEQUENCE [LARGE SCALE GENOMIC DNA]</scope>
</reference>
<evidence type="ECO:0000256" key="4">
    <source>
        <dbReference type="ARBA" id="ARBA00023136"/>
    </source>
</evidence>
<dbReference type="InterPro" id="IPR043461">
    <property type="entry name" value="LpxH-like"/>
</dbReference>
<keyword evidence="3" id="KW-0479">Metal-binding</keyword>
<feature type="domain" description="Calcineurin-like phosphoesterase" evidence="6">
    <location>
        <begin position="104"/>
        <end position="319"/>
    </location>
</feature>
<sequence>MKTFVFNPFLRLRALDAVAGGMLRDLNKRGAEATRTKIMERHPQTIAQLRLLEEEIQNARKLSMSGIRRSFDPRFCAPYTINVLPSREITLEPTSEQETKLAFVISDVHMRGEAHPRTDDLLRLYWLIRKLQAPVVHNGDYFDLLVWKANFPQIQAANHLIMNAIDFLPKVLQIVGNHDGALDDVARRREKLQLNVYLPPAGTYFDGKVYIEHGHQADRHSVKGKKSGDRIVKVLTFLEKKIFSRLWPNFMHWMELAERLWFAIKSQGTGRDEWKIYKQDAVLDRVREVFKQCQTGRASMGLEQFSKEKPMIYIRGHDHGAGFSFTIDELVKKVYYDEELGGRVRYFSSGSWKGEEDADLLVIDYGQPDRMYVYPFVWKPTYGHFVAFREQHL</sequence>
<dbReference type="AlphaFoldDB" id="A0A1F4RBB9"/>
<keyword evidence="5" id="KW-0464">Manganese</keyword>
<keyword evidence="2" id="KW-0997">Cell inner membrane</keyword>
<evidence type="ECO:0000256" key="3">
    <source>
        <dbReference type="ARBA" id="ARBA00022723"/>
    </source>
</evidence>
<keyword evidence="1" id="KW-1003">Cell membrane</keyword>
<gene>
    <name evidence="7" type="ORF">A3H38_05740</name>
</gene>
<evidence type="ECO:0000256" key="5">
    <source>
        <dbReference type="ARBA" id="ARBA00023211"/>
    </source>
</evidence>
<organism evidence="7 8">
    <name type="scientific">candidate division WOR-1 bacterium RIFCSPLOWO2_02_FULL_46_20</name>
    <dbReference type="NCBI Taxonomy" id="1802567"/>
    <lineage>
        <taxon>Bacteria</taxon>
        <taxon>Bacillati</taxon>
        <taxon>Saganbacteria</taxon>
    </lineage>
</organism>
<dbReference type="InterPro" id="IPR004843">
    <property type="entry name" value="Calcineurin-like_PHP"/>
</dbReference>
<dbReference type="GO" id="GO:0016020">
    <property type="term" value="C:membrane"/>
    <property type="evidence" value="ECO:0007669"/>
    <property type="project" value="GOC"/>
</dbReference>
<dbReference type="GO" id="GO:0009245">
    <property type="term" value="P:lipid A biosynthetic process"/>
    <property type="evidence" value="ECO:0007669"/>
    <property type="project" value="TreeGrafter"/>
</dbReference>
<protein>
    <recommendedName>
        <fullName evidence="6">Calcineurin-like phosphoesterase domain-containing protein</fullName>
    </recommendedName>
</protein>
<comment type="caution">
    <text evidence="7">The sequence shown here is derived from an EMBL/GenBank/DDBJ whole genome shotgun (WGS) entry which is preliminary data.</text>
</comment>
<dbReference type="PANTHER" id="PTHR34990:SF2">
    <property type="entry name" value="BLL8164 PROTEIN"/>
    <property type="match status" value="1"/>
</dbReference>
<dbReference type="GO" id="GO:0008758">
    <property type="term" value="F:UDP-2,3-diacylglucosamine hydrolase activity"/>
    <property type="evidence" value="ECO:0007669"/>
    <property type="project" value="TreeGrafter"/>
</dbReference>
<dbReference type="Pfam" id="PF00149">
    <property type="entry name" value="Metallophos"/>
    <property type="match status" value="1"/>
</dbReference>
<dbReference type="InterPro" id="IPR029052">
    <property type="entry name" value="Metallo-depent_PP-like"/>
</dbReference>
<evidence type="ECO:0000256" key="1">
    <source>
        <dbReference type="ARBA" id="ARBA00022475"/>
    </source>
</evidence>